<dbReference type="Proteomes" id="UP000240800">
    <property type="component" value="Unassembled WGS sequence"/>
</dbReference>
<dbReference type="Pfam" id="PF01501">
    <property type="entry name" value="Glyco_transf_8"/>
    <property type="match status" value="1"/>
</dbReference>
<proteinExistence type="predicted"/>
<dbReference type="EMBL" id="PZZW01000009">
    <property type="protein sequence ID" value="PTM76177.1"/>
    <property type="molecule type" value="Genomic_DNA"/>
</dbReference>
<dbReference type="Gene3D" id="3.90.550.10">
    <property type="entry name" value="Spore Coat Polysaccharide Biosynthesis Protein SpsA, Chain A"/>
    <property type="match status" value="1"/>
</dbReference>
<reference evidence="1 2" key="1">
    <citation type="submission" date="2018-04" db="EMBL/GenBank/DDBJ databases">
        <title>Genomic Encyclopedia of Type Strains, Phase III (KMG-III): the genomes of soil and plant-associated and newly described type strains.</title>
        <authorList>
            <person name="Whitman W."/>
        </authorList>
    </citation>
    <scope>NUCLEOTIDE SEQUENCE [LARGE SCALE GENOMIC DNA]</scope>
    <source>
        <strain evidence="1 2">JA192</strain>
    </source>
</reference>
<evidence type="ECO:0000313" key="1">
    <source>
        <dbReference type="EMBL" id="PTM76177.1"/>
    </source>
</evidence>
<organism evidence="1 2">
    <name type="scientific">Cereibacter johrii</name>
    <dbReference type="NCBI Taxonomy" id="445629"/>
    <lineage>
        <taxon>Bacteria</taxon>
        <taxon>Pseudomonadati</taxon>
        <taxon>Pseudomonadota</taxon>
        <taxon>Alphaproteobacteria</taxon>
        <taxon>Rhodobacterales</taxon>
        <taxon>Paracoccaceae</taxon>
        <taxon>Cereibacter</taxon>
    </lineage>
</organism>
<name>A0ABX5J324_9RHOB</name>
<dbReference type="SUPFAM" id="SSF53448">
    <property type="entry name" value="Nucleotide-diphospho-sugar transferases"/>
    <property type="match status" value="1"/>
</dbReference>
<dbReference type="InterPro" id="IPR029044">
    <property type="entry name" value="Nucleotide-diphossugar_trans"/>
</dbReference>
<accession>A0ABX5J324</accession>
<protein>
    <submittedName>
        <fullName evidence="1">Glycosyl transferase family 8</fullName>
    </submittedName>
</protein>
<dbReference type="GO" id="GO:0016740">
    <property type="term" value="F:transferase activity"/>
    <property type="evidence" value="ECO:0007669"/>
    <property type="project" value="UniProtKB-KW"/>
</dbReference>
<evidence type="ECO:0000313" key="2">
    <source>
        <dbReference type="Proteomes" id="UP000240800"/>
    </source>
</evidence>
<sequence>MGMTVEASRPARSRQAMIFRCNTGCLPFALHAAGRIDRLTPGRTFDICICHGEEPIVVPGSLSPLDVRLIRIDTTGLFTGLRPDPVRTHDVCLRLAVTQALAADYDRIIYLDSDIFVQGGDFTALLGFDPGNHPRGGVRDIIQWRTPGRRAEQFRGLPISVPAFS</sequence>
<gene>
    <name evidence="1" type="ORF">C8J29_10989</name>
</gene>
<comment type="caution">
    <text evidence="1">The sequence shown here is derived from an EMBL/GenBank/DDBJ whole genome shotgun (WGS) entry which is preliminary data.</text>
</comment>
<keyword evidence="2" id="KW-1185">Reference proteome</keyword>
<keyword evidence="1" id="KW-0808">Transferase</keyword>
<dbReference type="InterPro" id="IPR002495">
    <property type="entry name" value="Glyco_trans_8"/>
</dbReference>